<comment type="caution">
    <text evidence="2">The sequence shown here is derived from an EMBL/GenBank/DDBJ whole genome shotgun (WGS) entry which is preliminary data.</text>
</comment>
<accession>A0A0C2EK15</accession>
<feature type="compositionally biased region" description="Gly residues" evidence="1">
    <location>
        <begin position="492"/>
        <end position="502"/>
    </location>
</feature>
<evidence type="ECO:0000313" key="2">
    <source>
        <dbReference type="EMBL" id="KIH86429.1"/>
    </source>
</evidence>
<feature type="region of interest" description="Disordered" evidence="1">
    <location>
        <begin position="467"/>
        <end position="533"/>
    </location>
</feature>
<dbReference type="CDD" id="cd22249">
    <property type="entry name" value="UDM1_RNF168_RNF169-like"/>
    <property type="match status" value="1"/>
</dbReference>
<evidence type="ECO:0000256" key="1">
    <source>
        <dbReference type="SAM" id="MobiDB-lite"/>
    </source>
</evidence>
<dbReference type="AlphaFoldDB" id="A0A0C2EK15"/>
<feature type="compositionally biased region" description="Pro residues" evidence="1">
    <location>
        <begin position="225"/>
        <end position="235"/>
    </location>
</feature>
<organism evidence="2 3">
    <name type="scientific">Sporothrix brasiliensis 5110</name>
    <dbReference type="NCBI Taxonomy" id="1398154"/>
    <lineage>
        <taxon>Eukaryota</taxon>
        <taxon>Fungi</taxon>
        <taxon>Dikarya</taxon>
        <taxon>Ascomycota</taxon>
        <taxon>Pezizomycotina</taxon>
        <taxon>Sordariomycetes</taxon>
        <taxon>Sordariomycetidae</taxon>
        <taxon>Ophiostomatales</taxon>
        <taxon>Ophiostomataceae</taxon>
        <taxon>Sporothrix</taxon>
    </lineage>
</organism>
<dbReference type="GeneID" id="63681354"/>
<reference evidence="2 3" key="1">
    <citation type="journal article" date="2014" name="BMC Genomics">
        <title>Comparative genomics of the major fungal agents of human and animal Sporotrichosis: Sporothrix schenckii and Sporothrix brasiliensis.</title>
        <authorList>
            <person name="Teixeira M.M."/>
            <person name="de Almeida L.G."/>
            <person name="Kubitschek-Barreira P."/>
            <person name="Alves F.L."/>
            <person name="Kioshima E.S."/>
            <person name="Abadio A.K."/>
            <person name="Fernandes L."/>
            <person name="Derengowski L.S."/>
            <person name="Ferreira K.S."/>
            <person name="Souza R.C."/>
            <person name="Ruiz J.C."/>
            <person name="de Andrade N.C."/>
            <person name="Paes H.C."/>
            <person name="Nicola A.M."/>
            <person name="Albuquerque P."/>
            <person name="Gerber A.L."/>
            <person name="Martins V.P."/>
            <person name="Peconick L.D."/>
            <person name="Neto A.V."/>
            <person name="Chaucanez C.B."/>
            <person name="Silva P.A."/>
            <person name="Cunha O.L."/>
            <person name="de Oliveira F.F."/>
            <person name="dos Santos T.C."/>
            <person name="Barros A.L."/>
            <person name="Soares M.A."/>
            <person name="de Oliveira L.M."/>
            <person name="Marini M.M."/>
            <person name="Villalobos-Duno H."/>
            <person name="Cunha M.M."/>
            <person name="de Hoog S."/>
            <person name="da Silveira J.F."/>
            <person name="Henrissat B."/>
            <person name="Nino-Vega G.A."/>
            <person name="Cisalpino P.S."/>
            <person name="Mora-Montes H.M."/>
            <person name="Almeida S.R."/>
            <person name="Stajich J.E."/>
            <person name="Lopes-Bezerra L.M."/>
            <person name="Vasconcelos A.T."/>
            <person name="Felipe M.S."/>
        </authorList>
    </citation>
    <scope>NUCLEOTIDE SEQUENCE [LARGE SCALE GENOMIC DNA]</scope>
    <source>
        <strain evidence="2 3">5110</strain>
    </source>
</reference>
<dbReference type="HOGENOM" id="CLU_010672_2_0_1"/>
<sequence length="794" mass="87070">METIDEIRQELENQRRRTEVAEARALAEQRQREEAEARATELENKQSSSSFLDYVRWTEQVLFQTFHVKPALMPQSQSHSQSETTGTASAWKSYTATRVNGKFYPRCLRPWDFQTTHSSLFTTLVTAFGEERAFPALTDILGVSRDLSPGPVDEQDLRPFIRAAIEKPAARVVTEYIQRMKKDNENNDNDRDFVKITFQNNPYGLDLAQETALEVAQEATQNTPSPEPPVAVPPPAKRRRSPVKTIGVPDRWCVGLGHDGGATHILVGEYKAAHKLPAQKLNTVFSKPPDEDFFIQAVNGKGVNPEAALGPALDTPPTTKARAAPITSDERQLTPEDVYIACVLCQAYHYMITAGLEFGYVASGDGLVFLRVLEDDPQTLYYFWSIFPVPAPVLGQAPEADVTEAESTSIAIREPNQTALSYLASLCMLAIKSPVRPMSWIDARDLDLSRWPNPYNKALPLTMTTALLPTPQNPHRDDEDGNGNSTGPGQRARGGTGRGGNSGENSHSSVKRPHSSYTSGGSGGDGTGSGTTRRKHWAVQLPTLPYCTQGCLHSLRTGAPLDGLCPNVALHRAARPPQAQGDGHPLTATELCAGIVAQLAQNMDKDCQCLDKWGFFGRCGVLFKLTLSGYGYTFVAKGVQAPHRPILEGEAAVYTALAAYQGRLIPVFLGISDLERPMPLQSLARIPHLMLLSYAGPPLPANKDCVTEAARTTAELEAAGLCNDDIHLGNMTWNEEVGRMMLFDFDQARIRTVPQPQPQPQMLHSLKRGSIAYRRDEGEGGTPPNSKRIRIISA</sequence>
<gene>
    <name evidence="2" type="ORF">SPBR_08195</name>
</gene>
<name>A0A0C2EK15_9PEZI</name>
<protein>
    <recommendedName>
        <fullName evidence="4">Metalloprotease m41</fullName>
    </recommendedName>
</protein>
<dbReference type="OrthoDB" id="411394at2759"/>
<proteinExistence type="predicted"/>
<evidence type="ECO:0008006" key="4">
    <source>
        <dbReference type="Google" id="ProtNLM"/>
    </source>
</evidence>
<feature type="region of interest" description="Disordered" evidence="1">
    <location>
        <begin position="215"/>
        <end position="244"/>
    </location>
</feature>
<evidence type="ECO:0000313" key="3">
    <source>
        <dbReference type="Proteomes" id="UP000031575"/>
    </source>
</evidence>
<keyword evidence="3" id="KW-1185">Reference proteome</keyword>
<dbReference type="VEuPathDB" id="FungiDB:SPBR_08195"/>
<dbReference type="EMBL" id="AWTV01000011">
    <property type="protein sequence ID" value="KIH86429.1"/>
    <property type="molecule type" value="Genomic_DNA"/>
</dbReference>
<dbReference type="RefSeq" id="XP_040614439.1">
    <property type="nucleotide sequence ID" value="XM_040766433.1"/>
</dbReference>
<feature type="compositionally biased region" description="Gly residues" evidence="1">
    <location>
        <begin position="520"/>
        <end position="529"/>
    </location>
</feature>
<dbReference type="Proteomes" id="UP000031575">
    <property type="component" value="Unassembled WGS sequence"/>
</dbReference>
<feature type="region of interest" description="Disordered" evidence="1">
    <location>
        <begin position="12"/>
        <end position="43"/>
    </location>
</feature>